<dbReference type="AlphaFoldDB" id="X8DIB1"/>
<reference evidence="2" key="1">
    <citation type="submission" date="2014-01" db="EMBL/GenBank/DDBJ databases">
        <authorList>
            <person name="Brown-Elliot B."/>
            <person name="Wallace R."/>
            <person name="Lenaerts A."/>
            <person name="Ordway D."/>
            <person name="DeGroote M.A."/>
            <person name="Parker T."/>
            <person name="Sizemore C."/>
            <person name="Tallon L.J."/>
            <person name="Sadzewicz L.K."/>
            <person name="Sengamalay N."/>
            <person name="Fraser C.M."/>
            <person name="Hine E."/>
            <person name="Shefchek K.A."/>
            <person name="Das S.P."/>
            <person name="Tettelin H."/>
        </authorList>
    </citation>
    <scope>NUCLEOTIDE SEQUENCE [LARGE SCALE GENOMIC DNA]</scope>
    <source>
        <strain evidence="2">4042</strain>
    </source>
</reference>
<comment type="caution">
    <text evidence="2">The sequence shown here is derived from an EMBL/GenBank/DDBJ whole genome shotgun (WGS) entry which is preliminary data.</text>
</comment>
<protein>
    <submittedName>
        <fullName evidence="2">Uncharacterized protein</fullName>
    </submittedName>
</protein>
<name>X8DIB1_MYCXE</name>
<organism evidence="2">
    <name type="scientific">Mycobacterium xenopi 4042</name>
    <dbReference type="NCBI Taxonomy" id="1299334"/>
    <lineage>
        <taxon>Bacteria</taxon>
        <taxon>Bacillati</taxon>
        <taxon>Actinomycetota</taxon>
        <taxon>Actinomycetes</taxon>
        <taxon>Mycobacteriales</taxon>
        <taxon>Mycobacteriaceae</taxon>
        <taxon>Mycobacterium</taxon>
    </lineage>
</organism>
<accession>X8DIB1</accession>
<gene>
    <name evidence="2" type="ORF">I553_10504</name>
</gene>
<feature type="region of interest" description="Disordered" evidence="1">
    <location>
        <begin position="1"/>
        <end position="28"/>
    </location>
</feature>
<sequence length="66" mass="7520">MSASPDAPRHRVTVPDGHRRVPSKENERPKVWLTTRAQLRLALAGQCHDAVRPPKGWAEQRMRKQG</sequence>
<dbReference type="EMBL" id="JAOB01000016">
    <property type="protein sequence ID" value="EUA68357.1"/>
    <property type="molecule type" value="Genomic_DNA"/>
</dbReference>
<proteinExistence type="predicted"/>
<evidence type="ECO:0000313" key="2">
    <source>
        <dbReference type="EMBL" id="EUA68357.1"/>
    </source>
</evidence>
<feature type="compositionally biased region" description="Basic and acidic residues" evidence="1">
    <location>
        <begin position="16"/>
        <end position="28"/>
    </location>
</feature>
<evidence type="ECO:0000256" key="1">
    <source>
        <dbReference type="SAM" id="MobiDB-lite"/>
    </source>
</evidence>